<dbReference type="EMBL" id="JADAQX010000059">
    <property type="protein sequence ID" value="KAF8822369.1"/>
    <property type="molecule type" value="Genomic_DNA"/>
</dbReference>
<gene>
    <name evidence="7" type="ORF">IE077_000632</name>
</gene>
<dbReference type="Proteomes" id="UP000823046">
    <property type="component" value="Unassembled WGS sequence"/>
</dbReference>
<dbReference type="SMART" id="SM00332">
    <property type="entry name" value="PP2Cc"/>
    <property type="match status" value="1"/>
</dbReference>
<dbReference type="Gene3D" id="3.60.40.10">
    <property type="entry name" value="PPM-type phosphatase domain"/>
    <property type="match status" value="2"/>
</dbReference>
<comment type="similarity">
    <text evidence="5">Belongs to the PP2C family.</text>
</comment>
<dbReference type="PANTHER" id="PTHR13832:SF827">
    <property type="entry name" value="PROTEIN PHOSPHATASE 1L"/>
    <property type="match status" value="1"/>
</dbReference>
<dbReference type="InterPro" id="IPR015655">
    <property type="entry name" value="PP2C"/>
</dbReference>
<feature type="domain" description="PPM-type phosphatase" evidence="6">
    <location>
        <begin position="1"/>
        <end position="218"/>
    </location>
</feature>
<evidence type="ECO:0000256" key="3">
    <source>
        <dbReference type="ARBA" id="ARBA00022801"/>
    </source>
</evidence>
<evidence type="ECO:0000313" key="8">
    <source>
        <dbReference type="Proteomes" id="UP000823046"/>
    </source>
</evidence>
<dbReference type="PROSITE" id="PS01032">
    <property type="entry name" value="PPM_1"/>
    <property type="match status" value="1"/>
</dbReference>
<dbReference type="SUPFAM" id="SSF81606">
    <property type="entry name" value="PP2C-like"/>
    <property type="match status" value="1"/>
</dbReference>
<evidence type="ECO:0000256" key="1">
    <source>
        <dbReference type="ARBA" id="ARBA00004170"/>
    </source>
</evidence>
<dbReference type="CDD" id="cd00143">
    <property type="entry name" value="PP2Cc"/>
    <property type="match status" value="1"/>
</dbReference>
<dbReference type="InterPro" id="IPR000222">
    <property type="entry name" value="PP2C_BS"/>
</dbReference>
<keyword evidence="2" id="KW-0479">Metal-binding</keyword>
<dbReference type="PANTHER" id="PTHR13832">
    <property type="entry name" value="PROTEIN PHOSPHATASE 2C"/>
    <property type="match status" value="1"/>
</dbReference>
<organism evidence="7 8">
    <name type="scientific">Cardiosporidium cionae</name>
    <dbReference type="NCBI Taxonomy" id="476202"/>
    <lineage>
        <taxon>Eukaryota</taxon>
        <taxon>Sar</taxon>
        <taxon>Alveolata</taxon>
        <taxon>Apicomplexa</taxon>
        <taxon>Aconoidasida</taxon>
        <taxon>Nephromycida</taxon>
        <taxon>Cardiosporidium</taxon>
    </lineage>
</organism>
<sequence>MGYATNCTSVQSIGWAADRGARPEMEDSFVVIDKFGNAPESCFAAVYDGHGGEENRRVLYCAHLGDSRALLCGRKNGFQRLTAQSDHKACDPDETLIIESYGGFVCSERVNAKLAVSRAFGNADLKRHGPIVSNIPDIKCLLLEGDEKFVILACDGLWDVMKDEHVVQFVLQFVEVLRCDCPDMTCDEASEVLARALIEEAMVLRDSGDNITVVVILLDSMGFKSNKAPSNSRTTLIKGN</sequence>
<dbReference type="PROSITE" id="PS51746">
    <property type="entry name" value="PPM_2"/>
    <property type="match status" value="1"/>
</dbReference>
<comment type="subcellular location">
    <subcellularLocation>
        <location evidence="1">Membrane</location>
        <topology evidence="1">Peripheral membrane protein</topology>
    </subcellularLocation>
</comment>
<keyword evidence="8" id="KW-1185">Reference proteome</keyword>
<accession>A0ABQ7JED8</accession>
<name>A0ABQ7JED8_9APIC</name>
<evidence type="ECO:0000256" key="2">
    <source>
        <dbReference type="ARBA" id="ARBA00022723"/>
    </source>
</evidence>
<dbReference type="Pfam" id="PF00481">
    <property type="entry name" value="PP2C"/>
    <property type="match status" value="1"/>
</dbReference>
<keyword evidence="3 5" id="KW-0378">Hydrolase</keyword>
<reference evidence="7 8" key="1">
    <citation type="journal article" date="2020" name="bioRxiv">
        <title>Metabolic contributions of an alphaproteobacterial endosymbiont in the apicomplexan Cardiosporidium cionae.</title>
        <authorList>
            <person name="Hunter E.S."/>
            <person name="Paight C.J."/>
            <person name="Lane C.E."/>
        </authorList>
    </citation>
    <scope>NUCLEOTIDE SEQUENCE [LARGE SCALE GENOMIC DNA]</scope>
    <source>
        <strain evidence="7">ESH_2018</strain>
    </source>
</reference>
<protein>
    <recommendedName>
        <fullName evidence="6">PPM-type phosphatase domain-containing protein</fullName>
    </recommendedName>
</protein>
<dbReference type="InterPro" id="IPR001932">
    <property type="entry name" value="PPM-type_phosphatase-like_dom"/>
</dbReference>
<dbReference type="InterPro" id="IPR036457">
    <property type="entry name" value="PPM-type-like_dom_sf"/>
</dbReference>
<evidence type="ECO:0000313" key="7">
    <source>
        <dbReference type="EMBL" id="KAF8822369.1"/>
    </source>
</evidence>
<comment type="caution">
    <text evidence="7">The sequence shown here is derived from an EMBL/GenBank/DDBJ whole genome shotgun (WGS) entry which is preliminary data.</text>
</comment>
<evidence type="ECO:0000256" key="4">
    <source>
        <dbReference type="ARBA" id="ARBA00022912"/>
    </source>
</evidence>
<proteinExistence type="inferred from homology"/>
<evidence type="ECO:0000256" key="5">
    <source>
        <dbReference type="RuleBase" id="RU003465"/>
    </source>
</evidence>
<evidence type="ECO:0000259" key="6">
    <source>
        <dbReference type="PROSITE" id="PS51746"/>
    </source>
</evidence>
<keyword evidence="4 5" id="KW-0904">Protein phosphatase</keyword>